<dbReference type="PANTHER" id="PTHR36003:SF5">
    <property type="entry name" value="TONB-DEPENDENT HEME RECEPTOR A"/>
    <property type="match status" value="1"/>
</dbReference>
<organism evidence="3 4">
    <name type="scientific">Tanacetum coccineum</name>
    <dbReference type="NCBI Taxonomy" id="301880"/>
    <lineage>
        <taxon>Eukaryota</taxon>
        <taxon>Viridiplantae</taxon>
        <taxon>Streptophyta</taxon>
        <taxon>Embryophyta</taxon>
        <taxon>Tracheophyta</taxon>
        <taxon>Spermatophyta</taxon>
        <taxon>Magnoliopsida</taxon>
        <taxon>eudicotyledons</taxon>
        <taxon>Gunneridae</taxon>
        <taxon>Pentapetalae</taxon>
        <taxon>asterids</taxon>
        <taxon>campanulids</taxon>
        <taxon>Asterales</taxon>
        <taxon>Asteraceae</taxon>
        <taxon>Asteroideae</taxon>
        <taxon>Anthemideae</taxon>
        <taxon>Anthemidinae</taxon>
        <taxon>Tanacetum</taxon>
    </lineage>
</organism>
<feature type="compositionally biased region" description="Polar residues" evidence="1">
    <location>
        <begin position="1"/>
        <end position="14"/>
    </location>
</feature>
<evidence type="ECO:0000313" key="4">
    <source>
        <dbReference type="Proteomes" id="UP001151760"/>
    </source>
</evidence>
<keyword evidence="2" id="KW-0812">Transmembrane</keyword>
<dbReference type="PANTHER" id="PTHR36003">
    <property type="entry name" value="TONB-DEPENDENT HEME RECEPTOR A"/>
    <property type="match status" value="1"/>
</dbReference>
<evidence type="ECO:0000256" key="1">
    <source>
        <dbReference type="SAM" id="MobiDB-lite"/>
    </source>
</evidence>
<comment type="caution">
    <text evidence="3">The sequence shown here is derived from an EMBL/GenBank/DDBJ whole genome shotgun (WGS) entry which is preliminary data.</text>
</comment>
<dbReference type="Proteomes" id="UP001151760">
    <property type="component" value="Unassembled WGS sequence"/>
</dbReference>
<evidence type="ECO:0000313" key="3">
    <source>
        <dbReference type="EMBL" id="GJT13680.1"/>
    </source>
</evidence>
<keyword evidence="4" id="KW-1185">Reference proteome</keyword>
<proteinExistence type="predicted"/>
<feature type="region of interest" description="Disordered" evidence="1">
    <location>
        <begin position="1"/>
        <end position="46"/>
    </location>
</feature>
<gene>
    <name evidence="3" type="ORF">Tco_0860722</name>
</gene>
<reference evidence="3" key="1">
    <citation type="journal article" date="2022" name="Int. J. Mol. Sci.">
        <title>Draft Genome of Tanacetum Coccineum: Genomic Comparison of Closely Related Tanacetum-Family Plants.</title>
        <authorList>
            <person name="Yamashiro T."/>
            <person name="Shiraishi A."/>
            <person name="Nakayama K."/>
            <person name="Satake H."/>
        </authorList>
    </citation>
    <scope>NUCLEOTIDE SEQUENCE</scope>
</reference>
<protein>
    <recommendedName>
        <fullName evidence="5">Amino acid transporter transmembrane domain-containing protein</fullName>
    </recommendedName>
</protein>
<sequence>MAATQRQSAATLTEQGILDGSPSTDADSQRRFHSIGAKRIGGHGHDKRAYLHSKHMYNLDRMKSQKLTMCLGVFTAFNIGVGVPIFVVVCQ</sequence>
<evidence type="ECO:0000256" key="2">
    <source>
        <dbReference type="SAM" id="Phobius"/>
    </source>
</evidence>
<keyword evidence="2" id="KW-1133">Transmembrane helix</keyword>
<feature type="transmembrane region" description="Helical" evidence="2">
    <location>
        <begin position="67"/>
        <end position="89"/>
    </location>
</feature>
<accession>A0ABQ5BFT4</accession>
<keyword evidence="2" id="KW-0472">Membrane</keyword>
<dbReference type="EMBL" id="BQNB010013249">
    <property type="protein sequence ID" value="GJT13680.1"/>
    <property type="molecule type" value="Genomic_DNA"/>
</dbReference>
<evidence type="ECO:0008006" key="5">
    <source>
        <dbReference type="Google" id="ProtNLM"/>
    </source>
</evidence>
<name>A0ABQ5BFT4_9ASTR</name>
<reference evidence="3" key="2">
    <citation type="submission" date="2022-01" db="EMBL/GenBank/DDBJ databases">
        <authorList>
            <person name="Yamashiro T."/>
            <person name="Shiraishi A."/>
            <person name="Satake H."/>
            <person name="Nakayama K."/>
        </authorList>
    </citation>
    <scope>NUCLEOTIDE SEQUENCE</scope>
</reference>